<gene>
    <name evidence="3" type="ORF">PQU92_18425</name>
</gene>
<feature type="transmembrane region" description="Helical" evidence="1">
    <location>
        <begin position="21"/>
        <end position="46"/>
    </location>
</feature>
<feature type="transmembrane region" description="Helical" evidence="1">
    <location>
        <begin position="151"/>
        <end position="171"/>
    </location>
</feature>
<keyword evidence="4" id="KW-1185">Reference proteome</keyword>
<dbReference type="PANTHER" id="PTHR42208">
    <property type="entry name" value="HEAVY METAL TRANSPORTER-RELATED"/>
    <property type="match status" value="1"/>
</dbReference>
<dbReference type="RefSeq" id="WP_272749766.1">
    <property type="nucleotide sequence ID" value="NZ_JAQQKX010000027.1"/>
</dbReference>
<dbReference type="PANTHER" id="PTHR42208:SF1">
    <property type="entry name" value="HEAVY METAL TRANSPORTER"/>
    <property type="match status" value="1"/>
</dbReference>
<evidence type="ECO:0000313" key="4">
    <source>
        <dbReference type="Proteomes" id="UP001214854"/>
    </source>
</evidence>
<keyword evidence="1" id="KW-0472">Membrane</keyword>
<evidence type="ECO:0000313" key="3">
    <source>
        <dbReference type="EMBL" id="MDC7685264.1"/>
    </source>
</evidence>
<feature type="transmembrane region" description="Helical" evidence="1">
    <location>
        <begin position="66"/>
        <end position="86"/>
    </location>
</feature>
<organism evidence="3 4">
    <name type="scientific">Asticcacaulis aquaticus</name>
    <dbReference type="NCBI Taxonomy" id="2984212"/>
    <lineage>
        <taxon>Bacteria</taxon>
        <taxon>Pseudomonadati</taxon>
        <taxon>Pseudomonadota</taxon>
        <taxon>Alphaproteobacteria</taxon>
        <taxon>Caulobacterales</taxon>
        <taxon>Caulobacteraceae</taxon>
        <taxon>Asticcacaulis</taxon>
    </lineage>
</organism>
<evidence type="ECO:0000256" key="1">
    <source>
        <dbReference type="SAM" id="Phobius"/>
    </source>
</evidence>
<protein>
    <submittedName>
        <fullName evidence="3">Sulfite exporter TauE/SafE family protein</fullName>
    </submittedName>
</protein>
<feature type="transmembrane region" description="Helical" evidence="1">
    <location>
        <begin position="216"/>
        <end position="234"/>
    </location>
</feature>
<proteinExistence type="predicted"/>
<name>A0ABT5HYX1_9CAUL</name>
<evidence type="ECO:0000259" key="2">
    <source>
        <dbReference type="Pfam" id="PF13386"/>
    </source>
</evidence>
<feature type="domain" description="Urease accessory protein UreH-like transmembrane" evidence="2">
    <location>
        <begin position="25"/>
        <end position="211"/>
    </location>
</feature>
<feature type="transmembrane region" description="Helical" evidence="1">
    <location>
        <begin position="98"/>
        <end position="121"/>
    </location>
</feature>
<keyword evidence="1" id="KW-1133">Transmembrane helix</keyword>
<dbReference type="EMBL" id="JAQQKX010000027">
    <property type="protein sequence ID" value="MDC7685264.1"/>
    <property type="molecule type" value="Genomic_DNA"/>
</dbReference>
<dbReference type="InterPro" id="IPR039447">
    <property type="entry name" value="UreH-like_TM_dom"/>
</dbReference>
<dbReference type="Pfam" id="PF13386">
    <property type="entry name" value="DsbD_2"/>
    <property type="match status" value="1"/>
</dbReference>
<keyword evidence="1" id="KW-0812">Transmembrane</keyword>
<sequence>MSVNNHWIAMCGEIIGGQKPLLFVLFLAGLTGSIAHCLTMCAPFVLMQGAASPRKGLSRLLLPYHAGRLTTYAVLGLIAGSAFYLLSANPAFALIRRATLALVGAAFLFLLAEGLLARFGLRLPFRPSLPLPCGFRQIQRLIAARNLIGRYALGLGLGLLPCGLVYTALLAAATSGNAVTGALGMLVFGLGTMPALMGAGLLGQPLFQRFPWLQDAFRLVALGANAAILFALSVKP</sequence>
<accession>A0ABT5HYX1</accession>
<feature type="transmembrane region" description="Helical" evidence="1">
    <location>
        <begin position="183"/>
        <end position="204"/>
    </location>
</feature>
<dbReference type="Proteomes" id="UP001214854">
    <property type="component" value="Unassembled WGS sequence"/>
</dbReference>
<reference evidence="3 4" key="1">
    <citation type="submission" date="2023-01" db="EMBL/GenBank/DDBJ databases">
        <title>Novel species of the genus Asticcacaulis isolated from rivers.</title>
        <authorList>
            <person name="Lu H."/>
        </authorList>
    </citation>
    <scope>NUCLEOTIDE SEQUENCE [LARGE SCALE GENOMIC DNA]</scope>
    <source>
        <strain evidence="3 4">BYS171W</strain>
    </source>
</reference>
<comment type="caution">
    <text evidence="3">The sequence shown here is derived from an EMBL/GenBank/DDBJ whole genome shotgun (WGS) entry which is preliminary data.</text>
</comment>